<sequence length="210" mass="23267">MAEIVPVGGGGHGSSPSKKKNKKMLFLAGGVGVVVLLVFLQRSKGGSSSGNVDTLQNTIPISDSQRLDNFQSIVSGETSAQINGMMKDAQDGWSGMFKDFSEKMTNQMKEMDERNKEYSKQQQEWVKDSFLNIKDSLGVGAIRNEDNAIFTVGKGTTGKQPYNEQLNDLRNDRQKLNEEIKRTQSVITYRKNNGLDVSAQVQHYKNLGEL</sequence>
<accession>B6RT56</accession>
<feature type="coiled-coil region" evidence="1">
    <location>
        <begin position="159"/>
        <end position="186"/>
    </location>
</feature>
<dbReference type="OrthoDB" id="31042at10239"/>
<keyword evidence="2" id="KW-1133">Transmembrane helix</keyword>
<dbReference type="EMBL" id="EU408779">
    <property type="protein sequence ID" value="ACB54923.1"/>
    <property type="molecule type" value="Genomic_DNA"/>
</dbReference>
<evidence type="ECO:0000313" key="4">
    <source>
        <dbReference type="Proteomes" id="UP000002379"/>
    </source>
</evidence>
<reference evidence="3 4" key="1">
    <citation type="journal article" date="2008" name="Appl. Environ. Microbiol.">
        <title>Molecular characterization of a variant of Bacillus anthracis-specific phage AP50 with improved bacteriolytic activity.</title>
        <authorList>
            <person name="Sozhamannan S."/>
            <person name="McKinstry M."/>
            <person name="Lentz S.M."/>
            <person name="Jalasvuori M."/>
            <person name="McAfee F."/>
            <person name="Smith A."/>
            <person name="Dabbs J."/>
            <person name="Ackermann H.W."/>
            <person name="Bamford J.K."/>
            <person name="Mateczun A."/>
            <person name="Read T.D."/>
        </authorList>
    </citation>
    <scope>NUCLEOTIDE SEQUENCE</scope>
</reference>
<proteinExistence type="predicted"/>
<protein>
    <submittedName>
        <fullName evidence="3">DNA delivery protein</fullName>
    </submittedName>
</protein>
<keyword evidence="4" id="KW-1185">Reference proteome</keyword>
<dbReference type="RefSeq" id="YP_002302536.1">
    <property type="nucleotide sequence ID" value="NC_011523.1"/>
</dbReference>
<keyword evidence="1" id="KW-0175">Coiled coil</keyword>
<evidence type="ECO:0000313" key="3">
    <source>
        <dbReference type="EMBL" id="ACB54923.1"/>
    </source>
</evidence>
<evidence type="ECO:0000256" key="1">
    <source>
        <dbReference type="SAM" id="Coils"/>
    </source>
</evidence>
<dbReference type="KEGG" id="vg:7018718"/>
<keyword evidence="2" id="KW-0472">Membrane</keyword>
<evidence type="ECO:0000256" key="2">
    <source>
        <dbReference type="SAM" id="Phobius"/>
    </source>
</evidence>
<name>B6RT56_9VIRU</name>
<feature type="transmembrane region" description="Helical" evidence="2">
    <location>
        <begin position="24"/>
        <end position="40"/>
    </location>
</feature>
<feature type="coiled-coil region" evidence="1">
    <location>
        <begin position="101"/>
        <end position="128"/>
    </location>
</feature>
<keyword evidence="2" id="KW-0812">Transmembrane</keyword>
<dbReference type="Proteomes" id="UP000002379">
    <property type="component" value="Segment"/>
</dbReference>
<organism evidence="3 4">
    <name type="scientific">Bacillus phage AP50</name>
    <dbReference type="NCBI Taxonomy" id="2880538"/>
    <lineage>
        <taxon>Viruses</taxon>
        <taxon>Varidnaviria</taxon>
        <taxon>Bamfordvirae</taxon>
        <taxon>Preplasmiviricota</taxon>
        <taxon>Prepoliviricotina</taxon>
        <taxon>Tectiliviricetes</taxon>
        <taxon>Kalamavirales</taxon>
        <taxon>Tectiviridae</taxon>
        <taxon>Betatectivirus</taxon>
        <taxon>Betatectivirus AP50</taxon>
    </lineage>
</organism>
<dbReference type="GeneID" id="7018718"/>